<keyword evidence="2" id="KW-0436">Ligase</keyword>
<dbReference type="Pfam" id="PF13193">
    <property type="entry name" value="AMP-binding_C"/>
    <property type="match status" value="1"/>
</dbReference>
<dbReference type="EMBL" id="CP018076">
    <property type="protein sequence ID" value="APE44703.1"/>
    <property type="molecule type" value="Genomic_DNA"/>
</dbReference>
<dbReference type="SUPFAM" id="SSF56801">
    <property type="entry name" value="Acetyl-CoA synthetase-like"/>
    <property type="match status" value="1"/>
</dbReference>
<proteinExistence type="inferred from homology"/>
<dbReference type="InterPro" id="IPR025110">
    <property type="entry name" value="AMP-bd_C"/>
</dbReference>
<dbReference type="PANTHER" id="PTHR43201:SF5">
    <property type="entry name" value="MEDIUM-CHAIN ACYL-COA LIGASE ACSF2, MITOCHONDRIAL"/>
    <property type="match status" value="1"/>
</dbReference>
<dbReference type="InterPro" id="IPR042099">
    <property type="entry name" value="ANL_N_sf"/>
</dbReference>
<dbReference type="RefSeq" id="WP_071973051.1">
    <property type="nucleotide sequence ID" value="NZ_CP018076.1"/>
</dbReference>
<dbReference type="InterPro" id="IPR045851">
    <property type="entry name" value="AMP-bd_C_sf"/>
</dbReference>
<evidence type="ECO:0000259" key="3">
    <source>
        <dbReference type="Pfam" id="PF00501"/>
    </source>
</evidence>
<dbReference type="KEGG" id="suam:BOO69_15780"/>
<dbReference type="InterPro" id="IPR020845">
    <property type="entry name" value="AMP-binding_CS"/>
</dbReference>
<reference evidence="5 6" key="1">
    <citation type="submission" date="2016-11" db="EMBL/GenBank/DDBJ databases">
        <title>Complete genome sequence of Sulfitobacter sp. AM1-D1, a toxic bacteria associated with marine dinoflagellate Alexandrium minutum in East China Sea.</title>
        <authorList>
            <person name="Yang Q."/>
            <person name="Zhang X."/>
            <person name="Tian X."/>
        </authorList>
    </citation>
    <scope>NUCLEOTIDE SEQUENCE [LARGE SCALE GENOMIC DNA]</scope>
    <source>
        <strain evidence="5 6">AM1-D1</strain>
    </source>
</reference>
<comment type="similarity">
    <text evidence="1">Belongs to the ATP-dependent AMP-binding enzyme family.</text>
</comment>
<evidence type="ECO:0000256" key="1">
    <source>
        <dbReference type="ARBA" id="ARBA00006432"/>
    </source>
</evidence>
<dbReference type="STRING" id="1917485.BOO69_15780"/>
<dbReference type="GO" id="GO:0006631">
    <property type="term" value="P:fatty acid metabolic process"/>
    <property type="evidence" value="ECO:0007669"/>
    <property type="project" value="TreeGrafter"/>
</dbReference>
<feature type="domain" description="AMP-dependent synthetase/ligase" evidence="3">
    <location>
        <begin position="76"/>
        <end position="274"/>
    </location>
</feature>
<evidence type="ECO:0000313" key="5">
    <source>
        <dbReference type="EMBL" id="APE44703.1"/>
    </source>
</evidence>
<evidence type="ECO:0000256" key="2">
    <source>
        <dbReference type="ARBA" id="ARBA00022598"/>
    </source>
</evidence>
<dbReference type="Gene3D" id="3.30.300.30">
    <property type="match status" value="1"/>
</dbReference>
<evidence type="ECO:0000313" key="6">
    <source>
        <dbReference type="Proteomes" id="UP000181897"/>
    </source>
</evidence>
<dbReference type="PANTHER" id="PTHR43201">
    <property type="entry name" value="ACYL-COA SYNTHETASE"/>
    <property type="match status" value="1"/>
</dbReference>
<feature type="domain" description="AMP-binding enzyme C-terminal" evidence="4">
    <location>
        <begin position="324"/>
        <end position="397"/>
    </location>
</feature>
<dbReference type="GO" id="GO:0031956">
    <property type="term" value="F:medium-chain fatty acid-CoA ligase activity"/>
    <property type="evidence" value="ECO:0007669"/>
    <property type="project" value="TreeGrafter"/>
</dbReference>
<dbReference type="AlphaFoldDB" id="A0A1J0WK23"/>
<dbReference type="Pfam" id="PF00501">
    <property type="entry name" value="AMP-binding"/>
    <property type="match status" value="1"/>
</dbReference>
<accession>A0A1J0WK23</accession>
<dbReference type="OrthoDB" id="9803968at2"/>
<dbReference type="CDD" id="cd04433">
    <property type="entry name" value="AFD_class_I"/>
    <property type="match status" value="1"/>
</dbReference>
<dbReference type="Proteomes" id="UP000181897">
    <property type="component" value="Chromosome"/>
</dbReference>
<name>A0A1J0WK23_9RHOB</name>
<protein>
    <recommendedName>
        <fullName evidence="7">Long-chain acyl-CoA synthetase</fullName>
    </recommendedName>
</protein>
<sequence>MTDNDRFAWKESARLFAGPEEIARPDGSGTAGFEVIAPMPTAACLARLGARVRAAGGFCVGDGVSLPEGSVPPGHFVTLTGGSTGRPKAILRRHRSWTASFAQNAALLGIGSADRVAIPGSLDHSLALYGVLEALHLGADVHVLDRLTPRAQVARCREQGVSVLYATPTQLLRLVRASDGGTLPALRLILCGGGALQPEVRDAIGKLAPAAALYVFYGSAETSFVTLGGPGTPDGAVGGAYPGVTLRILDPEGRPTDGTGEVWARSPYLFERYLGGPDATVRARDGFVSVGEIGWLDTDGQIWLSGRLSRMVQIADRNVHPEAVEAVIRDLTDVSDCAVLPRPDPLRGHRLEAWLEGPEDSTLADRVQRACREALGPLVAPRAVHFAGVLPRLPSGKIDLAALSRLAERAR</sequence>
<dbReference type="Gene3D" id="3.40.50.12780">
    <property type="entry name" value="N-terminal domain of ligase-like"/>
    <property type="match status" value="1"/>
</dbReference>
<evidence type="ECO:0008006" key="7">
    <source>
        <dbReference type="Google" id="ProtNLM"/>
    </source>
</evidence>
<evidence type="ECO:0000259" key="4">
    <source>
        <dbReference type="Pfam" id="PF13193"/>
    </source>
</evidence>
<organism evidence="5 6">
    <name type="scientific">Sulfitobacter alexandrii</name>
    <dbReference type="NCBI Taxonomy" id="1917485"/>
    <lineage>
        <taxon>Bacteria</taxon>
        <taxon>Pseudomonadati</taxon>
        <taxon>Pseudomonadota</taxon>
        <taxon>Alphaproteobacteria</taxon>
        <taxon>Rhodobacterales</taxon>
        <taxon>Roseobacteraceae</taxon>
        <taxon>Sulfitobacter</taxon>
    </lineage>
</organism>
<gene>
    <name evidence="5" type="ORF">BOO69_15780</name>
</gene>
<keyword evidence="6" id="KW-1185">Reference proteome</keyword>
<dbReference type="PROSITE" id="PS00455">
    <property type="entry name" value="AMP_BINDING"/>
    <property type="match status" value="1"/>
</dbReference>
<dbReference type="InterPro" id="IPR000873">
    <property type="entry name" value="AMP-dep_synth/lig_dom"/>
</dbReference>